<accession>A0A9E7V849</accession>
<keyword evidence="1" id="KW-1133">Transmembrane helix</keyword>
<evidence type="ECO:0000256" key="1">
    <source>
        <dbReference type="SAM" id="Phobius"/>
    </source>
</evidence>
<keyword evidence="2" id="KW-0496">Mitochondrion</keyword>
<reference evidence="2" key="1">
    <citation type="journal article" date="2022" name="Polar Biol.">
        <title>Mitochondrial genomes provide insight into interfamilial relationships within Pycnogonida.</title>
        <authorList>
            <person name="Zehnpfennig J.R."/>
            <person name="Varney R.M."/>
            <person name="Halanych K.M."/>
            <person name="Mahon A.R."/>
        </authorList>
    </citation>
    <scope>NUCLEOTIDE SEQUENCE</scope>
</reference>
<sequence>MPQMMPMNWILIFFILTSINLLMLINFYYNKKHSPPLIKQKNYQVNKWKW</sequence>
<protein>
    <submittedName>
        <fullName evidence="2">ATP synthase F0 subunit 8</fullName>
    </submittedName>
</protein>
<organism evidence="2">
    <name type="scientific">Tanystylum sp. JZ-2022</name>
    <dbReference type="NCBI Taxonomy" id="2992008"/>
    <lineage>
        <taxon>Eukaryota</taxon>
        <taxon>Metazoa</taxon>
        <taxon>Ecdysozoa</taxon>
        <taxon>Arthropoda</taxon>
        <taxon>Chelicerata</taxon>
        <taxon>Pycnogonida</taxon>
        <taxon>Pantopoda</taxon>
        <taxon>Tanystylum</taxon>
    </lineage>
</organism>
<gene>
    <name evidence="2" type="primary">atp8</name>
</gene>
<geneLocation type="mitochondrion" evidence="2"/>
<name>A0A9E7V849_9CHEL</name>
<evidence type="ECO:0000313" key="2">
    <source>
        <dbReference type="EMBL" id="UZA66682.1"/>
    </source>
</evidence>
<proteinExistence type="predicted"/>
<keyword evidence="1" id="KW-0472">Membrane</keyword>
<dbReference type="AlphaFoldDB" id="A0A9E7V849"/>
<keyword evidence="1" id="KW-0812">Transmembrane</keyword>
<dbReference type="EMBL" id="OK649925">
    <property type="protein sequence ID" value="UZA66682.1"/>
    <property type="molecule type" value="Genomic_DNA"/>
</dbReference>
<feature type="transmembrane region" description="Helical" evidence="1">
    <location>
        <begin position="6"/>
        <end position="29"/>
    </location>
</feature>